<feature type="region of interest" description="Disordered" evidence="5">
    <location>
        <begin position="43"/>
        <end position="65"/>
    </location>
</feature>
<dbReference type="Gene3D" id="3.50.50.60">
    <property type="entry name" value="FAD/NAD(P)-binding domain"/>
    <property type="match status" value="2"/>
</dbReference>
<protein>
    <submittedName>
        <fullName evidence="8">GMC family oxidoreductase</fullName>
    </submittedName>
</protein>
<dbReference type="Pfam" id="PF05199">
    <property type="entry name" value="GMC_oxred_C"/>
    <property type="match status" value="1"/>
</dbReference>
<dbReference type="RefSeq" id="WP_121206243.1">
    <property type="nucleotide sequence ID" value="NZ_RBZP01000042.1"/>
</dbReference>
<gene>
    <name evidence="8" type="ORF">D8M06_19565</name>
</gene>
<dbReference type="PANTHER" id="PTHR46056:SF12">
    <property type="entry name" value="LONG-CHAIN-ALCOHOL OXIDASE"/>
    <property type="match status" value="1"/>
</dbReference>
<dbReference type="InterPro" id="IPR036188">
    <property type="entry name" value="FAD/NAD-bd_sf"/>
</dbReference>
<reference evidence="8 9" key="1">
    <citation type="journal article" date="2016" name="Int. J. Syst. Evol. Microbiol.">
        <title>Oceanobacillus halophilus sp. nov., a novel moderately halophilic bacterium from a hypersaline lake.</title>
        <authorList>
            <person name="Amoozegar M.A."/>
            <person name="Bagheri M."/>
            <person name="Makhdoumi A."/>
            <person name="Nikou M.M."/>
            <person name="Fazeli S.A.S."/>
            <person name="Schumann P."/>
            <person name="Sproer C."/>
            <person name="Sanchez-Porro C."/>
            <person name="Ventosa A."/>
        </authorList>
    </citation>
    <scope>NUCLEOTIDE SEQUENCE [LARGE SCALE GENOMIC DNA]</scope>
    <source>
        <strain evidence="8 9">DSM 23996</strain>
    </source>
</reference>
<evidence type="ECO:0000259" key="6">
    <source>
        <dbReference type="Pfam" id="PF00732"/>
    </source>
</evidence>
<dbReference type="GO" id="GO:0050660">
    <property type="term" value="F:flavin adenine dinucleotide binding"/>
    <property type="evidence" value="ECO:0007669"/>
    <property type="project" value="InterPro"/>
</dbReference>
<keyword evidence="3" id="KW-0274">FAD</keyword>
<dbReference type="OrthoDB" id="9787779at2"/>
<dbReference type="PANTHER" id="PTHR46056">
    <property type="entry name" value="LONG-CHAIN-ALCOHOL OXIDASE"/>
    <property type="match status" value="1"/>
</dbReference>
<feature type="region of interest" description="Disordered" evidence="5">
    <location>
        <begin position="453"/>
        <end position="473"/>
    </location>
</feature>
<dbReference type="InterPro" id="IPR007867">
    <property type="entry name" value="GMC_OxRtase_C"/>
</dbReference>
<evidence type="ECO:0000256" key="5">
    <source>
        <dbReference type="SAM" id="MobiDB-lite"/>
    </source>
</evidence>
<keyword evidence="2" id="KW-0285">Flavoprotein</keyword>
<dbReference type="GO" id="GO:0016614">
    <property type="term" value="F:oxidoreductase activity, acting on CH-OH group of donors"/>
    <property type="evidence" value="ECO:0007669"/>
    <property type="project" value="InterPro"/>
</dbReference>
<evidence type="ECO:0000259" key="7">
    <source>
        <dbReference type="Pfam" id="PF05199"/>
    </source>
</evidence>
<dbReference type="Proteomes" id="UP000269301">
    <property type="component" value="Unassembled WGS sequence"/>
</dbReference>
<name>A0A494ZSJ3_9BACI</name>
<evidence type="ECO:0000313" key="9">
    <source>
        <dbReference type="Proteomes" id="UP000269301"/>
    </source>
</evidence>
<dbReference type="SUPFAM" id="SSF51905">
    <property type="entry name" value="FAD/NAD(P)-binding domain"/>
    <property type="match status" value="1"/>
</dbReference>
<feature type="domain" description="Glucose-methanol-choline oxidoreductase C-terminal" evidence="7">
    <location>
        <begin position="447"/>
        <end position="557"/>
    </location>
</feature>
<dbReference type="InterPro" id="IPR000172">
    <property type="entry name" value="GMC_OxRdtase_N"/>
</dbReference>
<dbReference type="AlphaFoldDB" id="A0A494ZSJ3"/>
<evidence type="ECO:0000256" key="3">
    <source>
        <dbReference type="ARBA" id="ARBA00022827"/>
    </source>
</evidence>
<dbReference type="Pfam" id="PF00732">
    <property type="entry name" value="GMC_oxred_N"/>
    <property type="match status" value="1"/>
</dbReference>
<comment type="caution">
    <text evidence="8">The sequence shown here is derived from an EMBL/GenBank/DDBJ whole genome shotgun (WGS) entry which is preliminary data.</text>
</comment>
<keyword evidence="9" id="KW-1185">Reference proteome</keyword>
<sequence length="569" mass="63380">MKIDPDVIVIGAGAGGPVVAKELGEQGIRVLVLDAGPWFGNKKWPHPNQNRGVEKESSDPNDLDGSLYRSQLTRLENDMDDLIKGKFRWGPADRRRTPWYRNIPDQALLWQSAGIGGGTLHYYANSPRAFPEAIDNEWPIDYQELVPYYEKVEATLPVEFAPSTTKDALFFYGAEKAGFSENRTLDVTTSGYRPQPNAILPPNEHLMDSNYSLKEISHMEGCTLSGHCGQGCPYGPSYEKMAKRSTAVSYVPLAMNTGNVTFRPNTFVTKVLTELDESGSQQAVGVQVRDTWTGETEEIRSKIVVMAAGCVETPRLWLNSDLPQNPWVGRGLTNHYMDMVTGTFDEKTLMDIVGVPTVNPFVGHTSSARLDYPGLGMIEIIGESPGISAQTLFGFSQYGYHNLHHHPSSSLWEQRGRLVGAELEKAMDDYPRTLTLSAITDDEVLYRNRVELDPNTKDEHGPVPLVHYSPSKKSRQRREELIKIATNILRQAGANHIHRSDLPPNYFIHLHSTMRMGFVVDTSCEAYQVERLFVADNSADYNALGGPNPTLTTQALATRTAEKIASKYF</sequence>
<comment type="similarity">
    <text evidence="1">Belongs to the GMC oxidoreductase family.</text>
</comment>
<dbReference type="EMBL" id="RBZP01000042">
    <property type="protein sequence ID" value="RKQ27487.1"/>
    <property type="molecule type" value="Genomic_DNA"/>
</dbReference>
<evidence type="ECO:0000313" key="8">
    <source>
        <dbReference type="EMBL" id="RKQ27487.1"/>
    </source>
</evidence>
<evidence type="ECO:0000256" key="1">
    <source>
        <dbReference type="ARBA" id="ARBA00010790"/>
    </source>
</evidence>
<organism evidence="8 9">
    <name type="scientific">Oceanobacillus halophilus</name>
    <dbReference type="NCBI Taxonomy" id="930130"/>
    <lineage>
        <taxon>Bacteria</taxon>
        <taxon>Bacillati</taxon>
        <taxon>Bacillota</taxon>
        <taxon>Bacilli</taxon>
        <taxon>Bacillales</taxon>
        <taxon>Bacillaceae</taxon>
        <taxon>Oceanobacillus</taxon>
    </lineage>
</organism>
<evidence type="ECO:0000256" key="2">
    <source>
        <dbReference type="ARBA" id="ARBA00022630"/>
    </source>
</evidence>
<feature type="domain" description="Glucose-methanol-choline oxidoreductase N-terminal" evidence="6">
    <location>
        <begin position="222"/>
        <end position="336"/>
    </location>
</feature>
<keyword evidence="4" id="KW-0560">Oxidoreductase</keyword>
<proteinExistence type="inferred from homology"/>
<accession>A0A494ZSJ3</accession>
<evidence type="ECO:0000256" key="4">
    <source>
        <dbReference type="ARBA" id="ARBA00023002"/>
    </source>
</evidence>